<feature type="domain" description="LIM zinc-binding" evidence="5">
    <location>
        <begin position="310"/>
        <end position="370"/>
    </location>
</feature>
<evidence type="ECO:0000256" key="3">
    <source>
        <dbReference type="ARBA" id="ARBA00023038"/>
    </source>
</evidence>
<evidence type="ECO:0000313" key="7">
    <source>
        <dbReference type="Proteomes" id="UP001566132"/>
    </source>
</evidence>
<evidence type="ECO:0000256" key="1">
    <source>
        <dbReference type="ARBA" id="ARBA00022723"/>
    </source>
</evidence>
<keyword evidence="1 4" id="KW-0479">Metal-binding</keyword>
<dbReference type="GO" id="GO:0046872">
    <property type="term" value="F:metal ion binding"/>
    <property type="evidence" value="ECO:0007669"/>
    <property type="project" value="UniProtKB-KW"/>
</dbReference>
<name>A0ABD1EV91_HYPHA</name>
<gene>
    <name evidence="6" type="ORF">ABEB36_007666</name>
</gene>
<dbReference type="EMBL" id="JBDJPC010000005">
    <property type="protein sequence ID" value="KAL1502535.1"/>
    <property type="molecule type" value="Genomic_DNA"/>
</dbReference>
<dbReference type="SUPFAM" id="SSF57716">
    <property type="entry name" value="Glucocorticoid receptor-like (DNA-binding domain)"/>
    <property type="match status" value="1"/>
</dbReference>
<reference evidence="6 7" key="1">
    <citation type="submission" date="2024-05" db="EMBL/GenBank/DDBJ databases">
        <title>Genetic variation in Jamaican populations of the coffee berry borer (Hypothenemus hampei).</title>
        <authorList>
            <person name="Errbii M."/>
            <person name="Myrie A."/>
        </authorList>
    </citation>
    <scope>NUCLEOTIDE SEQUENCE [LARGE SCALE GENOMIC DNA]</scope>
    <source>
        <strain evidence="6">JA-Hopewell-2020-01-JO</strain>
        <tissue evidence="6">Whole body</tissue>
    </source>
</reference>
<dbReference type="SMART" id="SM00132">
    <property type="entry name" value="LIM"/>
    <property type="match status" value="2"/>
</dbReference>
<dbReference type="InterPro" id="IPR001781">
    <property type="entry name" value="Znf_LIM"/>
</dbReference>
<dbReference type="Gene3D" id="2.10.110.10">
    <property type="entry name" value="Cysteine Rich Protein"/>
    <property type="match status" value="2"/>
</dbReference>
<dbReference type="Proteomes" id="UP001566132">
    <property type="component" value="Unassembled WGS sequence"/>
</dbReference>
<keyword evidence="3 4" id="KW-0440">LIM domain</keyword>
<sequence length="380" mass="42801">MSCARCGCGIYKTEDFISLNKLWHTNCFTCFKCNKILSKDTAKIFQGELFCQCCYISVIERLFEVISTPSLNNPCKVFSSPNCTVNNQARNCENEGYKKTIEFRFPAEKTNPRNTKSCICISTENLKNEYCFHYPIPREVVNYYNRLHMRAKCCKNPISCCPQTECLACSCRKYCTNEPSKSCNKPCSPPKKYCCPPPPQPCTPTVTRYCGCCVSTQPDCNDNTCCPPSLGFCQCYQSAEPGKPTSCCRRSNGCCSSPKKCCRPPNSTSVKCCPHTQCCQRFCRQMGYPICGQMDQCNCKMSEVRAQCTVCCNRCGQKVYAAEKILVSCGAYHTSCFTCYCCNKCLDVKNVFEGCGEIYCKQCYNCYFGVQFYGFGTSNC</sequence>
<dbReference type="Pfam" id="PF00412">
    <property type="entry name" value="LIM"/>
    <property type="match status" value="2"/>
</dbReference>
<keyword evidence="2 4" id="KW-0862">Zinc</keyword>
<accession>A0ABD1EV91</accession>
<dbReference type="PROSITE" id="PS00478">
    <property type="entry name" value="LIM_DOMAIN_1"/>
    <property type="match status" value="1"/>
</dbReference>
<proteinExistence type="predicted"/>
<evidence type="ECO:0000256" key="4">
    <source>
        <dbReference type="PROSITE-ProRule" id="PRU00125"/>
    </source>
</evidence>
<organism evidence="6 7">
    <name type="scientific">Hypothenemus hampei</name>
    <name type="common">Coffee berry borer</name>
    <dbReference type="NCBI Taxonomy" id="57062"/>
    <lineage>
        <taxon>Eukaryota</taxon>
        <taxon>Metazoa</taxon>
        <taxon>Ecdysozoa</taxon>
        <taxon>Arthropoda</taxon>
        <taxon>Hexapoda</taxon>
        <taxon>Insecta</taxon>
        <taxon>Pterygota</taxon>
        <taxon>Neoptera</taxon>
        <taxon>Endopterygota</taxon>
        <taxon>Coleoptera</taxon>
        <taxon>Polyphaga</taxon>
        <taxon>Cucujiformia</taxon>
        <taxon>Curculionidae</taxon>
        <taxon>Scolytinae</taxon>
        <taxon>Hypothenemus</taxon>
    </lineage>
</organism>
<protein>
    <recommendedName>
        <fullName evidence="5">LIM zinc-binding domain-containing protein</fullName>
    </recommendedName>
</protein>
<dbReference type="AlphaFoldDB" id="A0ABD1EV91"/>
<comment type="caution">
    <text evidence="6">The sequence shown here is derived from an EMBL/GenBank/DDBJ whole genome shotgun (WGS) entry which is preliminary data.</text>
</comment>
<feature type="domain" description="LIM zinc-binding" evidence="5">
    <location>
        <begin position="1"/>
        <end position="61"/>
    </location>
</feature>
<dbReference type="PROSITE" id="PS50023">
    <property type="entry name" value="LIM_DOMAIN_2"/>
    <property type="match status" value="2"/>
</dbReference>
<keyword evidence="7" id="KW-1185">Reference proteome</keyword>
<evidence type="ECO:0000256" key="2">
    <source>
        <dbReference type="ARBA" id="ARBA00022833"/>
    </source>
</evidence>
<evidence type="ECO:0000313" key="6">
    <source>
        <dbReference type="EMBL" id="KAL1502535.1"/>
    </source>
</evidence>
<evidence type="ECO:0000259" key="5">
    <source>
        <dbReference type="PROSITE" id="PS50023"/>
    </source>
</evidence>